<protein>
    <submittedName>
        <fullName evidence="2">Uncharacterized protein</fullName>
    </submittedName>
</protein>
<dbReference type="AlphaFoldDB" id="A0A5P1E6A3"/>
<feature type="compositionally biased region" description="Acidic residues" evidence="1">
    <location>
        <begin position="104"/>
        <end position="115"/>
    </location>
</feature>
<sequence length="150" mass="16247">MGVSISHDAPKVAKGKIVPDELSSLRSMVAEIVARLARPRVTAKKEKLDKKRRPDRGQGSSEALGRRKLTRPHNLYPSRVSCCLNLLKEIKTIGGGITLKVDGRDDEGEPEDEQDVTPSSIQAPPTGQPVSAPELRDILPSPTPDPNQDA</sequence>
<accession>A0A5P1E6A3</accession>
<reference evidence="3" key="1">
    <citation type="journal article" date="2017" name="Nat. Commun.">
        <title>The asparagus genome sheds light on the origin and evolution of a young Y chromosome.</title>
        <authorList>
            <person name="Harkess A."/>
            <person name="Zhou J."/>
            <person name="Xu C."/>
            <person name="Bowers J.E."/>
            <person name="Van der Hulst R."/>
            <person name="Ayyampalayam S."/>
            <person name="Mercati F."/>
            <person name="Riccardi P."/>
            <person name="McKain M.R."/>
            <person name="Kakrana A."/>
            <person name="Tang H."/>
            <person name="Ray J."/>
            <person name="Groenendijk J."/>
            <person name="Arikit S."/>
            <person name="Mathioni S.M."/>
            <person name="Nakano M."/>
            <person name="Shan H."/>
            <person name="Telgmann-Rauber A."/>
            <person name="Kanno A."/>
            <person name="Yue Z."/>
            <person name="Chen H."/>
            <person name="Li W."/>
            <person name="Chen Y."/>
            <person name="Xu X."/>
            <person name="Zhang Y."/>
            <person name="Luo S."/>
            <person name="Chen H."/>
            <person name="Gao J."/>
            <person name="Mao Z."/>
            <person name="Pires J.C."/>
            <person name="Luo M."/>
            <person name="Kudrna D."/>
            <person name="Wing R.A."/>
            <person name="Meyers B.C."/>
            <person name="Yi K."/>
            <person name="Kong H."/>
            <person name="Lavrijsen P."/>
            <person name="Sunseri F."/>
            <person name="Falavigna A."/>
            <person name="Ye Y."/>
            <person name="Leebens-Mack J.H."/>
            <person name="Chen G."/>
        </authorList>
    </citation>
    <scope>NUCLEOTIDE SEQUENCE [LARGE SCALE GENOMIC DNA]</scope>
    <source>
        <strain evidence="3">cv. DH0086</strain>
    </source>
</reference>
<feature type="compositionally biased region" description="Polar residues" evidence="1">
    <location>
        <begin position="116"/>
        <end position="129"/>
    </location>
</feature>
<proteinExistence type="predicted"/>
<gene>
    <name evidence="2" type="ORF">A4U43_C09F6670</name>
</gene>
<evidence type="ECO:0000256" key="1">
    <source>
        <dbReference type="SAM" id="MobiDB-lite"/>
    </source>
</evidence>
<evidence type="ECO:0000313" key="3">
    <source>
        <dbReference type="Proteomes" id="UP000243459"/>
    </source>
</evidence>
<dbReference type="Proteomes" id="UP000243459">
    <property type="component" value="Chromosome 9"/>
</dbReference>
<evidence type="ECO:0000313" key="2">
    <source>
        <dbReference type="EMBL" id="ONK57999.1"/>
    </source>
</evidence>
<dbReference type="Gramene" id="ONK57999">
    <property type="protein sequence ID" value="ONK57999"/>
    <property type="gene ID" value="A4U43_C09F6670"/>
</dbReference>
<organism evidence="2 3">
    <name type="scientific">Asparagus officinalis</name>
    <name type="common">Garden asparagus</name>
    <dbReference type="NCBI Taxonomy" id="4686"/>
    <lineage>
        <taxon>Eukaryota</taxon>
        <taxon>Viridiplantae</taxon>
        <taxon>Streptophyta</taxon>
        <taxon>Embryophyta</taxon>
        <taxon>Tracheophyta</taxon>
        <taxon>Spermatophyta</taxon>
        <taxon>Magnoliopsida</taxon>
        <taxon>Liliopsida</taxon>
        <taxon>Asparagales</taxon>
        <taxon>Asparagaceae</taxon>
        <taxon>Asparagoideae</taxon>
        <taxon>Asparagus</taxon>
    </lineage>
</organism>
<name>A0A5P1E6A3_ASPOF</name>
<feature type="region of interest" description="Disordered" evidence="1">
    <location>
        <begin position="40"/>
        <end position="72"/>
    </location>
</feature>
<dbReference type="EMBL" id="CM007389">
    <property type="protein sequence ID" value="ONK57999.1"/>
    <property type="molecule type" value="Genomic_DNA"/>
</dbReference>
<feature type="compositionally biased region" description="Pro residues" evidence="1">
    <location>
        <begin position="141"/>
        <end position="150"/>
    </location>
</feature>
<keyword evidence="3" id="KW-1185">Reference proteome</keyword>
<feature type="region of interest" description="Disordered" evidence="1">
    <location>
        <begin position="97"/>
        <end position="150"/>
    </location>
</feature>